<reference evidence="4 6" key="1">
    <citation type="submission" date="2017-08" db="EMBL/GenBank/DDBJ databases">
        <authorList>
            <person name="Feschi L."/>
            <person name="Jeukens J."/>
            <person name="Emond-Rheault J.-G."/>
            <person name="Kukavica-Ibrulj I."/>
            <person name="Boyle B."/>
            <person name="Levesque R.C."/>
        </authorList>
    </citation>
    <scope>NUCLEOTIDE SEQUENCE [LARGE SCALE GENOMIC DNA]</scope>
    <source>
        <strain evidence="4 6">PA-W36</strain>
    </source>
</reference>
<dbReference type="AlphaFoldDB" id="A0A071KU61"/>
<dbReference type="InterPro" id="IPR015797">
    <property type="entry name" value="NUDIX_hydrolase-like_dom_sf"/>
</dbReference>
<proteinExistence type="predicted"/>
<dbReference type="Proteomes" id="UP000433532">
    <property type="component" value="Unassembled WGS sequence"/>
</dbReference>
<evidence type="ECO:0000313" key="2">
    <source>
        <dbReference type="EMBL" id="MUI36094.1"/>
    </source>
</evidence>
<dbReference type="InterPro" id="IPR000086">
    <property type="entry name" value="NUDIX_hydrolase_dom"/>
</dbReference>
<dbReference type="SMR" id="A0A071KU61"/>
<dbReference type="EMBL" id="NSNE01000001">
    <property type="protein sequence ID" value="RPM23630.1"/>
    <property type="molecule type" value="Genomic_DNA"/>
</dbReference>
<comment type="caution">
    <text evidence="4">The sequence shown here is derived from an EMBL/GenBank/DDBJ whole genome shotgun (WGS) entry which is preliminary data.</text>
</comment>
<sequence length="145" mass="16895">MHDVPPFSGAKLALFYGDHLVVYKRDEKPGIPFPGYWDFPGGGREGLETPAECALRELEEEFSIRLEEPRIEWQRQYPSTSGSAPFAYFLVARLEDREFEAIRFGDEGQYWRLMEVDAYLAHAMAVPYLQSRLGDYLRERRRIGE</sequence>
<dbReference type="GO" id="GO:0003824">
    <property type="term" value="F:catalytic activity"/>
    <property type="evidence" value="ECO:0007669"/>
    <property type="project" value="UniProtKB-ARBA"/>
</dbReference>
<dbReference type="eggNOG" id="COG0494">
    <property type="taxonomic scope" value="Bacteria"/>
</dbReference>
<evidence type="ECO:0000259" key="1">
    <source>
        <dbReference type="PROSITE" id="PS51462"/>
    </source>
</evidence>
<dbReference type="Proteomes" id="UP000270834">
    <property type="component" value="Unassembled WGS sequence"/>
</dbReference>
<accession>A0A071KU61</accession>
<reference evidence="4 6" key="3">
    <citation type="submission" date="2019-01" db="EMBL/GenBank/DDBJ databases">
        <title>The Pseudomonas aeruginosa pan-genome provides new insights on its population structure, horizontal gene transfer and pathogenicity.</title>
        <authorList>
            <person name="Freschi L."/>
            <person name="Vincent A.T."/>
            <person name="Jeukens J."/>
            <person name="Emond-Rheault J.-G."/>
            <person name="Kukavica-Ibrulj I."/>
            <person name="Dupont M.-J."/>
            <person name="Charette S.J."/>
            <person name="Boyle B."/>
            <person name="Levesque R.C."/>
        </authorList>
    </citation>
    <scope>NUCLEOTIDE SEQUENCE [LARGE SCALE GENOMIC DNA]</scope>
    <source>
        <strain evidence="4 6">PA-W36</strain>
    </source>
</reference>
<feature type="domain" description="Nudix hydrolase" evidence="1">
    <location>
        <begin position="5"/>
        <end position="137"/>
    </location>
</feature>
<accession>A0A1S1C6J4</accession>
<dbReference type="PROSITE" id="PS51462">
    <property type="entry name" value="NUDIX"/>
    <property type="match status" value="1"/>
</dbReference>
<dbReference type="Proteomes" id="UP000284767">
    <property type="component" value="Unassembled WGS sequence"/>
</dbReference>
<dbReference type="Pfam" id="PF00293">
    <property type="entry name" value="NUDIX"/>
    <property type="match status" value="1"/>
</dbReference>
<dbReference type="Gene3D" id="3.90.79.10">
    <property type="entry name" value="Nucleoside Triphosphate Pyrophosphohydrolase"/>
    <property type="match status" value="1"/>
</dbReference>
<name>A0A071KU61_PSEAI</name>
<dbReference type="EMBL" id="RBSQ01000795">
    <property type="protein sequence ID" value="RMS52319.1"/>
    <property type="molecule type" value="Genomic_DNA"/>
</dbReference>
<evidence type="ECO:0000313" key="6">
    <source>
        <dbReference type="Proteomes" id="UP000284767"/>
    </source>
</evidence>
<protein>
    <submittedName>
        <fullName evidence="4">NUDIX domain-containing protein</fullName>
    </submittedName>
</protein>
<dbReference type="EMBL" id="WOAD01000010">
    <property type="protein sequence ID" value="MUI36094.1"/>
    <property type="molecule type" value="Genomic_DNA"/>
</dbReference>
<dbReference type="RefSeq" id="WP_003107683.1">
    <property type="nucleotide sequence ID" value="NZ_AP014651.1"/>
</dbReference>
<reference evidence="2 7" key="4">
    <citation type="submission" date="2019-11" db="EMBL/GenBank/DDBJ databases">
        <title>Genomes of ocular Pseudomonas aeruginosa isolates.</title>
        <authorList>
            <person name="Khan M."/>
            <person name="Rice S.A."/>
            <person name="Willcox M.D.P."/>
            <person name="Stapleton F."/>
        </authorList>
    </citation>
    <scope>NUCLEOTIDE SEQUENCE [LARGE SCALE GENOMIC DNA]</scope>
    <source>
        <strain evidence="2 7">PA221</strain>
    </source>
</reference>
<reference evidence="3 5" key="2">
    <citation type="submission" date="2018-08" db="EMBL/GenBank/DDBJ databases">
        <title>Recombination of ecologically and evolutionarily significant loci maintains genetic cohesion in the Pseudomonas syringae species complex.</title>
        <authorList>
            <person name="Dillon M."/>
            <person name="Thakur S."/>
            <person name="Almeida R.N.D."/>
            <person name="Weir B.S."/>
            <person name="Guttman D.S."/>
        </authorList>
    </citation>
    <scope>NUCLEOTIDE SEQUENCE [LARGE SCALE GENOMIC DNA]</scope>
    <source>
        <strain evidence="3 5">ICMP 7846</strain>
    </source>
</reference>
<evidence type="ECO:0000313" key="5">
    <source>
        <dbReference type="Proteomes" id="UP000270834"/>
    </source>
</evidence>
<organism evidence="4 6">
    <name type="scientific">Pseudomonas aeruginosa</name>
    <dbReference type="NCBI Taxonomy" id="287"/>
    <lineage>
        <taxon>Bacteria</taxon>
        <taxon>Pseudomonadati</taxon>
        <taxon>Pseudomonadota</taxon>
        <taxon>Gammaproteobacteria</taxon>
        <taxon>Pseudomonadales</taxon>
        <taxon>Pseudomonadaceae</taxon>
        <taxon>Pseudomonas</taxon>
    </lineage>
</organism>
<gene>
    <name evidence="3" type="ORF">ALP65_00390</name>
    <name evidence="2" type="ORF">GNQ48_13830</name>
    <name evidence="4" type="ORF">IPC1295_03800</name>
</gene>
<dbReference type="CDD" id="cd04682">
    <property type="entry name" value="NUDIX_Hydrolase"/>
    <property type="match status" value="1"/>
</dbReference>
<evidence type="ECO:0000313" key="3">
    <source>
        <dbReference type="EMBL" id="RMS52319.1"/>
    </source>
</evidence>
<evidence type="ECO:0000313" key="7">
    <source>
        <dbReference type="Proteomes" id="UP000433532"/>
    </source>
</evidence>
<dbReference type="SUPFAM" id="SSF55811">
    <property type="entry name" value="Nudix"/>
    <property type="match status" value="1"/>
</dbReference>
<dbReference type="OMA" id="NTWELPG"/>
<evidence type="ECO:0000313" key="4">
    <source>
        <dbReference type="EMBL" id="RPM23630.1"/>
    </source>
</evidence>